<dbReference type="KEGG" id="llh:I41_40560"/>
<keyword evidence="2" id="KW-1185">Reference proteome</keyword>
<organism evidence="1 2">
    <name type="scientific">Lacipirellula limnantheis</name>
    <dbReference type="NCBI Taxonomy" id="2528024"/>
    <lineage>
        <taxon>Bacteria</taxon>
        <taxon>Pseudomonadati</taxon>
        <taxon>Planctomycetota</taxon>
        <taxon>Planctomycetia</taxon>
        <taxon>Pirellulales</taxon>
        <taxon>Lacipirellulaceae</taxon>
        <taxon>Lacipirellula</taxon>
    </lineage>
</organism>
<name>A0A517U2J8_9BACT</name>
<dbReference type="RefSeq" id="WP_145434569.1">
    <property type="nucleotide sequence ID" value="NZ_CP036339.1"/>
</dbReference>
<evidence type="ECO:0000313" key="1">
    <source>
        <dbReference type="EMBL" id="QDT74852.1"/>
    </source>
</evidence>
<evidence type="ECO:0000313" key="2">
    <source>
        <dbReference type="Proteomes" id="UP000317909"/>
    </source>
</evidence>
<dbReference type="AlphaFoldDB" id="A0A517U2J8"/>
<dbReference type="EMBL" id="CP036339">
    <property type="protein sequence ID" value="QDT74852.1"/>
    <property type="molecule type" value="Genomic_DNA"/>
</dbReference>
<accession>A0A517U2J8</accession>
<sequence>MAFDVYVGSMTRFYRREWENAGQRLAREMGAKYNMIYAGGEPDPPPPADEIRDVIGLWCAELTEGLRDLKCGEIKWNEGDEAPYFTERPAWEGYAGLLLWTAYAEQPKLTPPAILPERWESDLAYKKSSSPNHPSLYQQILRANLWIPADFNAVVEGPDLCGEQAVIGSTFELKRALDHLAHSRPPILQGESIPETKQKSKWASLFGARRKQVAENPAQKGNSLIACAGQGLSIFRQLADKACENRLPIMLSY</sequence>
<gene>
    <name evidence="1" type="ORF">I41_40560</name>
</gene>
<dbReference type="Proteomes" id="UP000317909">
    <property type="component" value="Chromosome"/>
</dbReference>
<protein>
    <submittedName>
        <fullName evidence="1">Uncharacterized protein</fullName>
    </submittedName>
</protein>
<dbReference type="OrthoDB" id="1841591at2"/>
<reference evidence="1 2" key="1">
    <citation type="submission" date="2019-02" db="EMBL/GenBank/DDBJ databases">
        <title>Deep-cultivation of Planctomycetes and their phenomic and genomic characterization uncovers novel biology.</title>
        <authorList>
            <person name="Wiegand S."/>
            <person name="Jogler M."/>
            <person name="Boedeker C."/>
            <person name="Pinto D."/>
            <person name="Vollmers J."/>
            <person name="Rivas-Marin E."/>
            <person name="Kohn T."/>
            <person name="Peeters S.H."/>
            <person name="Heuer A."/>
            <person name="Rast P."/>
            <person name="Oberbeckmann S."/>
            <person name="Bunk B."/>
            <person name="Jeske O."/>
            <person name="Meyerdierks A."/>
            <person name="Storesund J.E."/>
            <person name="Kallscheuer N."/>
            <person name="Luecker S."/>
            <person name="Lage O.M."/>
            <person name="Pohl T."/>
            <person name="Merkel B.J."/>
            <person name="Hornburger P."/>
            <person name="Mueller R.-W."/>
            <person name="Bruemmer F."/>
            <person name="Labrenz M."/>
            <person name="Spormann A.M."/>
            <person name="Op den Camp H."/>
            <person name="Overmann J."/>
            <person name="Amann R."/>
            <person name="Jetten M.S.M."/>
            <person name="Mascher T."/>
            <person name="Medema M.H."/>
            <person name="Devos D.P."/>
            <person name="Kaster A.-K."/>
            <person name="Ovreas L."/>
            <person name="Rohde M."/>
            <person name="Galperin M.Y."/>
            <person name="Jogler C."/>
        </authorList>
    </citation>
    <scope>NUCLEOTIDE SEQUENCE [LARGE SCALE GENOMIC DNA]</scope>
    <source>
        <strain evidence="1 2">I41</strain>
    </source>
</reference>
<proteinExistence type="predicted"/>